<sequence>MMTLVPDTLEMALELLDKAIATDSTLITPYFNKANCLINLNRKMEAIRTYERYLHITDNVEEIASVLFNVGKTYDGIGDSIKADGYYRRILNMESLLMKSAKGNPHMKMFLIIIKHYMHMDKEAEEEFNILYEKHKADVDSMTWNRYREVLKVDRMCHYVVRRIQ</sequence>
<comment type="caution">
    <text evidence="2">The sequence shown here is derived from an EMBL/GenBank/DDBJ whole genome shotgun (WGS) entry which is preliminary data.</text>
</comment>
<dbReference type="RefSeq" id="WP_289824655.1">
    <property type="nucleotide sequence ID" value="NZ_JAUEIE010000002.1"/>
</dbReference>
<dbReference type="InterPro" id="IPR011990">
    <property type="entry name" value="TPR-like_helical_dom_sf"/>
</dbReference>
<dbReference type="AlphaFoldDB" id="A0AAW7JMQ9"/>
<accession>A0AAW7JMQ9</accession>
<dbReference type="EMBL" id="JAUEIE010000002">
    <property type="protein sequence ID" value="MDN0021939.1"/>
    <property type="molecule type" value="Genomic_DNA"/>
</dbReference>
<reference evidence="2" key="1">
    <citation type="submission" date="2023-06" db="EMBL/GenBank/DDBJ databases">
        <authorList>
            <person name="Zeman M."/>
            <person name="Kubasova T."/>
            <person name="Jahodarova E."/>
            <person name="Nykrynova M."/>
            <person name="Rychlik I."/>
        </authorList>
    </citation>
    <scope>NUCLEOTIDE SEQUENCE</scope>
    <source>
        <strain evidence="2">ET15</strain>
        <strain evidence="1">ET37</strain>
    </source>
</reference>
<evidence type="ECO:0000313" key="2">
    <source>
        <dbReference type="EMBL" id="MDN0024668.1"/>
    </source>
</evidence>
<gene>
    <name evidence="1" type="ORF">QVN81_02705</name>
    <name evidence="2" type="ORF">QVN84_03895</name>
</gene>
<evidence type="ECO:0000313" key="1">
    <source>
        <dbReference type="EMBL" id="MDN0021939.1"/>
    </source>
</evidence>
<evidence type="ECO:0000313" key="4">
    <source>
        <dbReference type="Proteomes" id="UP001168478"/>
    </source>
</evidence>
<dbReference type="Gene3D" id="1.25.40.10">
    <property type="entry name" value="Tetratricopeptide repeat domain"/>
    <property type="match status" value="1"/>
</dbReference>
<dbReference type="Proteomes" id="UP001167831">
    <property type="component" value="Unassembled WGS sequence"/>
</dbReference>
<dbReference type="Proteomes" id="UP001168478">
    <property type="component" value="Unassembled WGS sequence"/>
</dbReference>
<dbReference type="SUPFAM" id="SSF48452">
    <property type="entry name" value="TPR-like"/>
    <property type="match status" value="1"/>
</dbReference>
<keyword evidence="3" id="KW-1185">Reference proteome</keyword>
<proteinExistence type="predicted"/>
<name>A0AAW7JMQ9_9BACT</name>
<dbReference type="EMBL" id="JAUEIF010000002">
    <property type="protein sequence ID" value="MDN0024668.1"/>
    <property type="molecule type" value="Genomic_DNA"/>
</dbReference>
<evidence type="ECO:0000313" key="3">
    <source>
        <dbReference type="Proteomes" id="UP001167831"/>
    </source>
</evidence>
<dbReference type="Pfam" id="PF13181">
    <property type="entry name" value="TPR_8"/>
    <property type="match status" value="1"/>
</dbReference>
<dbReference type="InterPro" id="IPR019734">
    <property type="entry name" value="TPR_rpt"/>
</dbReference>
<protein>
    <submittedName>
        <fullName evidence="2">Tetratricopeptide repeat protein</fullName>
    </submittedName>
</protein>
<reference evidence="2" key="2">
    <citation type="submission" date="2023-08" db="EMBL/GenBank/DDBJ databases">
        <title>Identification and characterization of horizontal gene transfer across gut microbiota members of farm animals based on homology search.</title>
        <authorList>
            <person name="Schwarzerova J."/>
            <person name="Nykrynova M."/>
            <person name="Jureckova K."/>
            <person name="Cejkova D."/>
            <person name="Rychlik I."/>
        </authorList>
    </citation>
    <scope>NUCLEOTIDE SEQUENCE</scope>
    <source>
        <strain evidence="2">ET15</strain>
        <strain evidence="1">ET37</strain>
    </source>
</reference>
<organism evidence="2 4">
    <name type="scientific">Leyella lascolaii</name>
    <dbReference type="NCBI Taxonomy" id="1776379"/>
    <lineage>
        <taxon>Bacteria</taxon>
        <taxon>Pseudomonadati</taxon>
        <taxon>Bacteroidota</taxon>
        <taxon>Bacteroidia</taxon>
        <taxon>Bacteroidales</taxon>
        <taxon>Prevotellaceae</taxon>
        <taxon>Leyella</taxon>
    </lineage>
</organism>